<organism evidence="11 12">
    <name type="scientific">Stichopus japonicus</name>
    <name type="common">Sea cucumber</name>
    <dbReference type="NCBI Taxonomy" id="307972"/>
    <lineage>
        <taxon>Eukaryota</taxon>
        <taxon>Metazoa</taxon>
        <taxon>Echinodermata</taxon>
        <taxon>Eleutherozoa</taxon>
        <taxon>Echinozoa</taxon>
        <taxon>Holothuroidea</taxon>
        <taxon>Aspidochirotacea</taxon>
        <taxon>Aspidochirotida</taxon>
        <taxon>Stichopodidae</taxon>
        <taxon>Apostichopus</taxon>
    </lineage>
</organism>
<dbReference type="PANTHER" id="PTHR11214:SF314">
    <property type="entry name" value="HEXOSYLTRANSFERASE"/>
    <property type="match status" value="1"/>
</dbReference>
<evidence type="ECO:0000256" key="2">
    <source>
        <dbReference type="ARBA" id="ARBA00008661"/>
    </source>
</evidence>
<evidence type="ECO:0000256" key="1">
    <source>
        <dbReference type="ARBA" id="ARBA00004323"/>
    </source>
</evidence>
<evidence type="ECO:0000313" key="12">
    <source>
        <dbReference type="Proteomes" id="UP000230750"/>
    </source>
</evidence>
<keyword evidence="4" id="KW-0808">Transferase</keyword>
<evidence type="ECO:0000313" key="11">
    <source>
        <dbReference type="EMBL" id="PIK49093.1"/>
    </source>
</evidence>
<comment type="similarity">
    <text evidence="2 10">Belongs to the glycosyltransferase 31 family.</text>
</comment>
<keyword evidence="3 10" id="KW-0328">Glycosyltransferase</keyword>
<dbReference type="InterPro" id="IPR002659">
    <property type="entry name" value="Glyco_trans_31"/>
</dbReference>
<reference evidence="11 12" key="1">
    <citation type="journal article" date="2017" name="PLoS Biol.">
        <title>The sea cucumber genome provides insights into morphological evolution and visceral regeneration.</title>
        <authorList>
            <person name="Zhang X."/>
            <person name="Sun L."/>
            <person name="Yuan J."/>
            <person name="Sun Y."/>
            <person name="Gao Y."/>
            <person name="Zhang L."/>
            <person name="Li S."/>
            <person name="Dai H."/>
            <person name="Hamel J.F."/>
            <person name="Liu C."/>
            <person name="Yu Y."/>
            <person name="Liu S."/>
            <person name="Lin W."/>
            <person name="Guo K."/>
            <person name="Jin S."/>
            <person name="Xu P."/>
            <person name="Storey K.B."/>
            <person name="Huan P."/>
            <person name="Zhang T."/>
            <person name="Zhou Y."/>
            <person name="Zhang J."/>
            <person name="Lin C."/>
            <person name="Li X."/>
            <person name="Xing L."/>
            <person name="Huo D."/>
            <person name="Sun M."/>
            <person name="Wang L."/>
            <person name="Mercier A."/>
            <person name="Li F."/>
            <person name="Yang H."/>
            <person name="Xiang J."/>
        </authorList>
    </citation>
    <scope>NUCLEOTIDE SEQUENCE [LARGE SCALE GENOMIC DNA]</scope>
    <source>
        <strain evidence="11">Shaxun</strain>
        <tissue evidence="11">Muscle</tissue>
    </source>
</reference>
<keyword evidence="9" id="KW-0472">Membrane</keyword>
<dbReference type="GO" id="GO:0016758">
    <property type="term" value="F:hexosyltransferase activity"/>
    <property type="evidence" value="ECO:0007669"/>
    <property type="project" value="InterPro"/>
</dbReference>
<dbReference type="STRING" id="307972.A0A2G8KM55"/>
<name>A0A2G8KM55_STIJA</name>
<dbReference type="GO" id="GO:0006493">
    <property type="term" value="P:protein O-linked glycosylation"/>
    <property type="evidence" value="ECO:0007669"/>
    <property type="project" value="TreeGrafter"/>
</dbReference>
<sequence>MKVDDDVYVDLTNAVALLEGVTTTVKTMIGRPIRNSKPVRDTNRKWFVSKEQYIATVYPDYICGLGYFMSGDLPRLFYEESRSLPYLFLEDVFIGILAKRIGVIKHYIHGEFIFSNGTYDRSEISQAVAVHLSKPHLVTSFYKRKSAFYKAQNQEG</sequence>
<evidence type="ECO:0000256" key="4">
    <source>
        <dbReference type="ARBA" id="ARBA00022679"/>
    </source>
</evidence>
<keyword evidence="6" id="KW-0735">Signal-anchor</keyword>
<accession>A0A2G8KM55</accession>
<comment type="subcellular location">
    <subcellularLocation>
        <location evidence="1 10">Golgi apparatus membrane</location>
        <topology evidence="1 10">Single-pass type II membrane protein</topology>
    </subcellularLocation>
</comment>
<evidence type="ECO:0000256" key="8">
    <source>
        <dbReference type="ARBA" id="ARBA00023034"/>
    </source>
</evidence>
<keyword evidence="5" id="KW-0812">Transmembrane</keyword>
<dbReference type="OrthoDB" id="5957813at2759"/>
<dbReference type="Pfam" id="PF01762">
    <property type="entry name" value="Galactosyl_T"/>
    <property type="match status" value="1"/>
</dbReference>
<evidence type="ECO:0000256" key="9">
    <source>
        <dbReference type="ARBA" id="ARBA00023136"/>
    </source>
</evidence>
<comment type="caution">
    <text evidence="11">The sequence shown here is derived from an EMBL/GenBank/DDBJ whole genome shotgun (WGS) entry which is preliminary data.</text>
</comment>
<keyword evidence="7" id="KW-1133">Transmembrane helix</keyword>
<evidence type="ECO:0000256" key="7">
    <source>
        <dbReference type="ARBA" id="ARBA00022989"/>
    </source>
</evidence>
<dbReference type="GO" id="GO:0000139">
    <property type="term" value="C:Golgi membrane"/>
    <property type="evidence" value="ECO:0007669"/>
    <property type="project" value="UniProtKB-SubCell"/>
</dbReference>
<evidence type="ECO:0000256" key="5">
    <source>
        <dbReference type="ARBA" id="ARBA00022692"/>
    </source>
</evidence>
<dbReference type="EMBL" id="MRZV01000481">
    <property type="protein sequence ID" value="PIK49093.1"/>
    <property type="molecule type" value="Genomic_DNA"/>
</dbReference>
<evidence type="ECO:0000256" key="10">
    <source>
        <dbReference type="RuleBase" id="RU363063"/>
    </source>
</evidence>
<protein>
    <recommendedName>
        <fullName evidence="10">Hexosyltransferase</fullName>
        <ecNumber evidence="10">2.4.1.-</ecNumber>
    </recommendedName>
</protein>
<dbReference type="Gene3D" id="3.90.550.50">
    <property type="match status" value="1"/>
</dbReference>
<evidence type="ECO:0000256" key="6">
    <source>
        <dbReference type="ARBA" id="ARBA00022968"/>
    </source>
</evidence>
<dbReference type="EC" id="2.4.1.-" evidence="10"/>
<keyword evidence="12" id="KW-1185">Reference proteome</keyword>
<gene>
    <name evidence="11" type="ORF">BSL78_14029</name>
</gene>
<dbReference type="Proteomes" id="UP000230750">
    <property type="component" value="Unassembled WGS sequence"/>
</dbReference>
<dbReference type="AlphaFoldDB" id="A0A2G8KM55"/>
<proteinExistence type="inferred from homology"/>
<evidence type="ECO:0000256" key="3">
    <source>
        <dbReference type="ARBA" id="ARBA00022676"/>
    </source>
</evidence>
<dbReference type="PANTHER" id="PTHR11214">
    <property type="entry name" value="BETA-1,3-N-ACETYLGLUCOSAMINYLTRANSFERASE"/>
    <property type="match status" value="1"/>
</dbReference>
<keyword evidence="8 10" id="KW-0333">Golgi apparatus</keyword>